<evidence type="ECO:0000256" key="3">
    <source>
        <dbReference type="ARBA" id="ARBA00007289"/>
    </source>
</evidence>
<reference evidence="8 9" key="1">
    <citation type="submission" date="2019-07" db="EMBL/GenBank/DDBJ databases">
        <authorList>
            <person name="Friedrich A."/>
            <person name="Schacherer J."/>
        </authorList>
    </citation>
    <scope>NUCLEOTIDE SEQUENCE [LARGE SCALE GENOMIC DNA]</scope>
</reference>
<evidence type="ECO:0000256" key="5">
    <source>
        <dbReference type="ARBA" id="ARBA00022490"/>
    </source>
</evidence>
<comment type="similarity">
    <text evidence="3">Belongs to the BLOC1S4 family.</text>
</comment>
<comment type="function">
    <text evidence="1">Component of the biogenesis of lysosome-related organelles complex-1 (BLOC-1), a complex that is involved in endosomal cargo sorting.</text>
</comment>
<keyword evidence="9" id="KW-1185">Reference proteome</keyword>
<accession>A0A7D9CVW6</accession>
<sequence>MQQFLGYCSVYDFALKLESYRSITLMDDHITGDSDSRTELNSYSESEAGTLNARVPNDASTLTLSHEQNINDEGVTSNRVSSYSGGYMGVTETNHVNCDGTESSENQIVNNDEDDPLHIRQLALNFDYLMYKIRDHTFVLSDAVVRNVDYAKRQQEVELSKISRRIREARRLIEECKRTNMEIDKLEQFKLLTRDFKQRLEEVNKRMNTHNKKYRK</sequence>
<dbReference type="AlphaFoldDB" id="A0A7D9CVW6"/>
<evidence type="ECO:0000256" key="2">
    <source>
        <dbReference type="ARBA" id="ARBA00004496"/>
    </source>
</evidence>
<dbReference type="GO" id="GO:0005737">
    <property type="term" value="C:cytoplasm"/>
    <property type="evidence" value="ECO:0007669"/>
    <property type="project" value="UniProtKB-SubCell"/>
</dbReference>
<dbReference type="EMBL" id="CABFWN010000001">
    <property type="protein sequence ID" value="VUG16696.1"/>
    <property type="molecule type" value="Genomic_DNA"/>
</dbReference>
<name>A0A7D9CVW6_DEKBR</name>
<proteinExistence type="inferred from homology"/>
<gene>
    <name evidence="8" type="ORF">DEBR0S1_23376G</name>
</gene>
<organism evidence="8 9">
    <name type="scientific">Dekkera bruxellensis</name>
    <name type="common">Brettanomyces custersii</name>
    <dbReference type="NCBI Taxonomy" id="5007"/>
    <lineage>
        <taxon>Eukaryota</taxon>
        <taxon>Fungi</taxon>
        <taxon>Dikarya</taxon>
        <taxon>Ascomycota</taxon>
        <taxon>Saccharomycotina</taxon>
        <taxon>Pichiomycetes</taxon>
        <taxon>Pichiales</taxon>
        <taxon>Pichiaceae</taxon>
        <taxon>Brettanomyces</taxon>
    </lineage>
</organism>
<feature type="coiled-coil region" evidence="7">
    <location>
        <begin position="152"/>
        <end position="213"/>
    </location>
</feature>
<dbReference type="PANTHER" id="PTHR39145:SF1">
    <property type="entry name" value="BIOGENESIS OF LYSOSOME-RELATED ORGANELLES COMPLEX 1 SUBUNIT CNL1"/>
    <property type="match status" value="1"/>
</dbReference>
<evidence type="ECO:0000313" key="9">
    <source>
        <dbReference type="Proteomes" id="UP000478008"/>
    </source>
</evidence>
<protein>
    <recommendedName>
        <fullName evidence="4">Biogenesis of lysosome-related organelles complex 1 subunit CNL1</fullName>
    </recommendedName>
    <alternativeName>
        <fullName evidence="6">CNO-like protein 1</fullName>
    </alternativeName>
</protein>
<keyword evidence="5" id="KW-0963">Cytoplasm</keyword>
<keyword evidence="7" id="KW-0175">Coiled coil</keyword>
<evidence type="ECO:0000256" key="7">
    <source>
        <dbReference type="SAM" id="Coils"/>
    </source>
</evidence>
<dbReference type="GO" id="GO:0031083">
    <property type="term" value="C:BLOC-1 complex"/>
    <property type="evidence" value="ECO:0007669"/>
    <property type="project" value="InterPro"/>
</dbReference>
<dbReference type="GO" id="GO:0007032">
    <property type="term" value="P:endosome organization"/>
    <property type="evidence" value="ECO:0007669"/>
    <property type="project" value="TreeGrafter"/>
</dbReference>
<evidence type="ECO:0000256" key="4">
    <source>
        <dbReference type="ARBA" id="ARBA00014971"/>
    </source>
</evidence>
<dbReference type="Proteomes" id="UP000478008">
    <property type="component" value="Unassembled WGS sequence"/>
</dbReference>
<evidence type="ECO:0000313" key="8">
    <source>
        <dbReference type="EMBL" id="VUG16696.1"/>
    </source>
</evidence>
<comment type="subcellular location">
    <subcellularLocation>
        <location evidence="2">Cytoplasm</location>
    </subcellularLocation>
</comment>
<evidence type="ECO:0000256" key="1">
    <source>
        <dbReference type="ARBA" id="ARBA00003807"/>
    </source>
</evidence>
<dbReference type="InterPro" id="IPR034455">
    <property type="entry name" value="CNL1"/>
</dbReference>
<dbReference type="PANTHER" id="PTHR39145">
    <property type="entry name" value="BIOGENESIS OF LYSOSOME-RELATED ORGANELLES COMPLEX 1 SUBUNIT CNL1"/>
    <property type="match status" value="1"/>
</dbReference>
<evidence type="ECO:0000256" key="6">
    <source>
        <dbReference type="ARBA" id="ARBA00029995"/>
    </source>
</evidence>